<feature type="chain" id="PRO_5039133862" description="SCP domain-containing protein" evidence="1">
    <location>
        <begin position="30"/>
        <end position="176"/>
    </location>
</feature>
<comment type="caution">
    <text evidence="2">The sequence shown here is derived from an EMBL/GenBank/DDBJ whole genome shotgun (WGS) entry which is preliminary data.</text>
</comment>
<evidence type="ECO:0000256" key="1">
    <source>
        <dbReference type="SAM" id="SignalP"/>
    </source>
</evidence>
<gene>
    <name evidence="2" type="ORF">HY076_04905</name>
</gene>
<accession>A0A9D6L6B6</accession>
<evidence type="ECO:0000313" key="2">
    <source>
        <dbReference type="EMBL" id="MBI3539591.1"/>
    </source>
</evidence>
<dbReference type="PROSITE" id="PS51257">
    <property type="entry name" value="PROKAR_LIPOPROTEIN"/>
    <property type="match status" value="1"/>
</dbReference>
<dbReference type="AlphaFoldDB" id="A0A9D6L6B6"/>
<dbReference type="EMBL" id="JACQAY010000152">
    <property type="protein sequence ID" value="MBI3539591.1"/>
    <property type="molecule type" value="Genomic_DNA"/>
</dbReference>
<evidence type="ECO:0008006" key="4">
    <source>
        <dbReference type="Google" id="ProtNLM"/>
    </source>
</evidence>
<evidence type="ECO:0000313" key="3">
    <source>
        <dbReference type="Proteomes" id="UP000807850"/>
    </source>
</evidence>
<protein>
    <recommendedName>
        <fullName evidence="4">SCP domain-containing protein</fullName>
    </recommendedName>
</protein>
<reference evidence="2" key="1">
    <citation type="submission" date="2020-07" db="EMBL/GenBank/DDBJ databases">
        <title>Huge and variable diversity of episymbiotic CPR bacteria and DPANN archaea in groundwater ecosystems.</title>
        <authorList>
            <person name="He C.Y."/>
            <person name="Keren R."/>
            <person name="Whittaker M."/>
            <person name="Farag I.F."/>
            <person name="Doudna J."/>
            <person name="Cate J.H.D."/>
            <person name="Banfield J.F."/>
        </authorList>
    </citation>
    <scope>NUCLEOTIDE SEQUENCE</scope>
    <source>
        <strain evidence="2">NC_groundwater_928_Pr1_S-0.2um_72_17</strain>
    </source>
</reference>
<keyword evidence="1" id="KW-0732">Signal</keyword>
<dbReference type="Proteomes" id="UP000807850">
    <property type="component" value="Unassembled WGS sequence"/>
</dbReference>
<proteinExistence type="predicted"/>
<feature type="signal peptide" evidence="1">
    <location>
        <begin position="1"/>
        <end position="29"/>
    </location>
</feature>
<organism evidence="2 3">
    <name type="scientific">Eiseniibacteriota bacterium</name>
    <dbReference type="NCBI Taxonomy" id="2212470"/>
    <lineage>
        <taxon>Bacteria</taxon>
        <taxon>Candidatus Eiseniibacteriota</taxon>
    </lineage>
</organism>
<sequence length="176" mass="18281">MSKSAARVAAMIALLVIACTTVSPAPSMAQTNCTYTLGYWKNHPSAWPASCLPMNLGLVSYSETDLLAILNQPVDGNGAVALAQQMIAADLNICSGASPTAIASCLQQAQTIFDAYGARKVQPVGNGPYCTSSTCLTGPATQCLDDFNNGLSGPGHCAIATRTTSSTWGQVKTIYR</sequence>
<name>A0A9D6L6B6_UNCEI</name>